<dbReference type="AlphaFoldDB" id="K5VRE5"/>
<dbReference type="GeneID" id="18822562"/>
<protein>
    <submittedName>
        <fullName evidence="1">Uncharacterized protein</fullName>
    </submittedName>
</protein>
<sequence length="126" mass="14595">MTSIRTGWKRNDFLNKIGHLITPEIDLGAVVESQIRIKVNSLDLYAMRTWRNHCSSAFFLLPIIYNDFHPRHPKGFHSNLVINCLEAEEIPVDAERASQRSEPIKRQFLTSHCLQQIEGRSTLQTH</sequence>
<reference evidence="2" key="1">
    <citation type="journal article" date="2012" name="Proc. Natl. Acad. Sci. U.S.A.">
        <title>Genome sequence of the button mushroom Agaricus bisporus reveals mechanisms governing adaptation to a humic-rich ecological niche.</title>
        <authorList>
            <person name="Morin E."/>
            <person name="Kohler A."/>
            <person name="Baker A.R."/>
            <person name="Foulongne-Oriol M."/>
            <person name="Lombard V."/>
            <person name="Nagy L.G."/>
            <person name="Ohm R.A."/>
            <person name="Patyshakuliyeva A."/>
            <person name="Brun A."/>
            <person name="Aerts A.L."/>
            <person name="Bailey A.M."/>
            <person name="Billette C."/>
            <person name="Coutinho P.M."/>
            <person name="Deakin G."/>
            <person name="Doddapaneni H."/>
            <person name="Floudas D."/>
            <person name="Grimwood J."/>
            <person name="Hilden K."/>
            <person name="Kuees U."/>
            <person name="LaButti K.M."/>
            <person name="Lapidus A."/>
            <person name="Lindquist E.A."/>
            <person name="Lucas S.M."/>
            <person name="Murat C."/>
            <person name="Riley R.W."/>
            <person name="Salamov A.A."/>
            <person name="Schmutz J."/>
            <person name="Subramanian V."/>
            <person name="Woesten H.A.B."/>
            <person name="Xu J."/>
            <person name="Eastwood D.C."/>
            <person name="Foster G.D."/>
            <person name="Sonnenberg A.S."/>
            <person name="Cullen D."/>
            <person name="de Vries R.P."/>
            <person name="Lundell T."/>
            <person name="Hibbett D.S."/>
            <person name="Henrissat B."/>
            <person name="Burton K.S."/>
            <person name="Kerrigan R.W."/>
            <person name="Challen M.P."/>
            <person name="Grigoriev I.V."/>
            <person name="Martin F."/>
        </authorList>
    </citation>
    <scope>NUCLEOTIDE SEQUENCE [LARGE SCALE GENOMIC DNA]</scope>
    <source>
        <strain evidence="2">JB137-S8 / ATCC MYA-4627 / FGSC 10392</strain>
    </source>
</reference>
<dbReference type="EMBL" id="JH971398">
    <property type="protein sequence ID" value="EKM77044.1"/>
    <property type="molecule type" value="Genomic_DNA"/>
</dbReference>
<organism evidence="1 2">
    <name type="scientific">Agaricus bisporus var. burnettii (strain JB137-S8 / ATCC MYA-4627 / FGSC 10392)</name>
    <name type="common">White button mushroom</name>
    <dbReference type="NCBI Taxonomy" id="597362"/>
    <lineage>
        <taxon>Eukaryota</taxon>
        <taxon>Fungi</taxon>
        <taxon>Dikarya</taxon>
        <taxon>Basidiomycota</taxon>
        <taxon>Agaricomycotina</taxon>
        <taxon>Agaricomycetes</taxon>
        <taxon>Agaricomycetidae</taxon>
        <taxon>Agaricales</taxon>
        <taxon>Agaricineae</taxon>
        <taxon>Agaricaceae</taxon>
        <taxon>Agaricus</taxon>
    </lineage>
</organism>
<dbReference type="HOGENOM" id="CLU_1980977_0_0_1"/>
<dbReference type="KEGG" id="abp:AGABI1DRAFT108418"/>
<evidence type="ECO:0000313" key="1">
    <source>
        <dbReference type="EMBL" id="EKM77044.1"/>
    </source>
</evidence>
<gene>
    <name evidence="1" type="ORF">AGABI1DRAFT_108418</name>
</gene>
<keyword evidence="2" id="KW-1185">Reference proteome</keyword>
<dbReference type="Proteomes" id="UP000008493">
    <property type="component" value="Unassembled WGS sequence"/>
</dbReference>
<proteinExistence type="predicted"/>
<accession>K5VRE5</accession>
<dbReference type="RefSeq" id="XP_007332338.1">
    <property type="nucleotide sequence ID" value="XM_007332276.1"/>
</dbReference>
<name>K5VRE5_AGABU</name>
<dbReference type="InParanoid" id="K5VRE5"/>
<evidence type="ECO:0000313" key="2">
    <source>
        <dbReference type="Proteomes" id="UP000008493"/>
    </source>
</evidence>